<feature type="domain" description="NrS-1 polymerase-like HBD" evidence="2">
    <location>
        <begin position="167"/>
        <end position="229"/>
    </location>
</feature>
<evidence type="ECO:0000259" key="2">
    <source>
        <dbReference type="Pfam" id="PF22763"/>
    </source>
</evidence>
<evidence type="ECO:0000313" key="4">
    <source>
        <dbReference type="Proteomes" id="UP000698800"/>
    </source>
</evidence>
<dbReference type="Pfam" id="PF08706">
    <property type="entry name" value="D5_N"/>
    <property type="match status" value="1"/>
</dbReference>
<accession>A0A9P8HY81</accession>
<comment type="caution">
    <text evidence="3">The sequence shown here is derived from an EMBL/GenBank/DDBJ whole genome shotgun (WGS) entry which is preliminary data.</text>
</comment>
<dbReference type="InterPro" id="IPR014818">
    <property type="entry name" value="Phage/plasmid_primase_P4_C"/>
</dbReference>
<organism evidence="3 4">
    <name type="scientific">Glutinoglossum americanum</name>
    <dbReference type="NCBI Taxonomy" id="1670608"/>
    <lineage>
        <taxon>Eukaryota</taxon>
        <taxon>Fungi</taxon>
        <taxon>Dikarya</taxon>
        <taxon>Ascomycota</taxon>
        <taxon>Pezizomycotina</taxon>
        <taxon>Geoglossomycetes</taxon>
        <taxon>Geoglossales</taxon>
        <taxon>Geoglossaceae</taxon>
        <taxon>Glutinoglossum</taxon>
    </lineage>
</organism>
<evidence type="ECO:0000313" key="3">
    <source>
        <dbReference type="EMBL" id="KAH0533500.1"/>
    </source>
</evidence>
<dbReference type="Pfam" id="PF22763">
    <property type="entry name" value="NrS1-1_pol-like_HBD"/>
    <property type="match status" value="1"/>
</dbReference>
<sequence>MYQAAKGKYAGVGFVLASDDLFFGVDLDDGTPQESIEHWVGLLDTYTEFSPSGKGLRLFGVGALPAGARKRGTVECYETGRFLTVTGHRLEGSAEDVQPRQSQIEQFHSEAFPAKARVVPSVARMGGLEGFSGNDTELLSVAFSARNGAKLADLYSGSWQGKYKSLSEAVPALLWGLAFYTKDAARLDGLFRGSGLFAQCAKWDDSRGASTWGALEIEKAIASVKTSYHRGVPQTYEPPTFVGTRSFTNVKPTEQRSTVRLVQAVKRPKSEQAEIVIFPCTDLGNAERLVARHGANLRYTAAWGWLVWDGRRWEVDGNGEVYRLAKET</sequence>
<protein>
    <submittedName>
        <fullName evidence="3">Uncharacterized protein</fullName>
    </submittedName>
</protein>
<reference evidence="3" key="1">
    <citation type="submission" date="2021-03" db="EMBL/GenBank/DDBJ databases">
        <title>Comparative genomics and phylogenomic investigation of the class Geoglossomycetes provide insights into ecological specialization and systematics.</title>
        <authorList>
            <person name="Melie T."/>
            <person name="Pirro S."/>
            <person name="Miller A.N."/>
            <person name="Quandt A."/>
        </authorList>
    </citation>
    <scope>NUCLEOTIDE SEQUENCE</scope>
    <source>
        <strain evidence="3">GBOQ0MN5Z8</strain>
    </source>
</reference>
<dbReference type="InterPro" id="IPR054468">
    <property type="entry name" value="NrSPol-like_HBD"/>
</dbReference>
<dbReference type="AlphaFoldDB" id="A0A9P8HY81"/>
<gene>
    <name evidence="3" type="ORF">FGG08_007703</name>
</gene>
<feature type="domain" description="Bacteriophage/plasmid primase P4 C-terminal" evidence="1">
    <location>
        <begin position="286"/>
        <end position="328"/>
    </location>
</feature>
<keyword evidence="4" id="KW-1185">Reference proteome</keyword>
<proteinExistence type="predicted"/>
<name>A0A9P8HY81_9PEZI</name>
<dbReference type="EMBL" id="JAGHQL010000524">
    <property type="protein sequence ID" value="KAH0533500.1"/>
    <property type="molecule type" value="Genomic_DNA"/>
</dbReference>
<dbReference type="Proteomes" id="UP000698800">
    <property type="component" value="Unassembled WGS sequence"/>
</dbReference>
<evidence type="ECO:0000259" key="1">
    <source>
        <dbReference type="Pfam" id="PF08706"/>
    </source>
</evidence>
<feature type="non-terminal residue" evidence="3">
    <location>
        <position position="328"/>
    </location>
</feature>